<feature type="compositionally biased region" description="Polar residues" evidence="1">
    <location>
        <begin position="294"/>
        <end position="303"/>
    </location>
</feature>
<evidence type="ECO:0000313" key="2">
    <source>
        <dbReference type="EMBL" id="PCC42349.1"/>
    </source>
</evidence>
<evidence type="ECO:0000256" key="1">
    <source>
        <dbReference type="SAM" id="MobiDB-lite"/>
    </source>
</evidence>
<reference evidence="3" key="2">
    <citation type="submission" date="2017-03" db="EMBL/GenBank/DDBJ databases">
        <authorList>
            <person name="Afonso C.L."/>
            <person name="Miller P.J."/>
            <person name="Scott M.A."/>
            <person name="Spackman E."/>
            <person name="Goraichik I."/>
            <person name="Dimitrov K.M."/>
            <person name="Suarez D.L."/>
            <person name="Swayne D.E."/>
        </authorList>
    </citation>
    <scope>NUCLEOTIDE SEQUENCE [LARGE SCALE GENOMIC DNA]</scope>
    <source>
        <strain evidence="3">CNRZ 920</strain>
    </source>
</reference>
<evidence type="ECO:0000313" key="4">
    <source>
        <dbReference type="Proteomes" id="UP000218620"/>
    </source>
</evidence>
<dbReference type="Proteomes" id="UP000218620">
    <property type="component" value="Unassembled WGS sequence"/>
</dbReference>
<reference evidence="5" key="3">
    <citation type="submission" date="2017-03" db="EMBL/GenBank/DDBJ databases">
        <authorList>
            <person name="Monnet C."/>
        </authorList>
    </citation>
    <scope>NUCLEOTIDE SEQUENCE [LARGE SCALE GENOMIC DNA]</scope>
    <source>
        <strain evidence="5">CNRZ 920</strain>
    </source>
</reference>
<accession>A0A2A3YSX6</accession>
<accession>A0A2H1KPV7</accession>
<sequence length="325" mass="34244">MAKSSAAKKGLDKAAKLAVNEDGTLNPRAQSMLSKLLSVQRPVALAYVRSLRRKNPEATPEELIKIIRRHYLTLTTSGGAAVGATAAVPGLGTTAALGVATAETAGFLEGTALFAQAISEIHGLPVQDANRANALVLGLMLGKDGKNLVQRFNKQAGGTESMFSEWGSTVTKQLPAPVVDLLLRKLRKTFIRKFAARAGGSLVGRLLPFGIGAIIGGVVNAQMSRKVADESKEAFGSTPTIFPLETDPEYVAPKKDRKLLAGLKNVAALRGKIKKNKAIESDVIDEAAEEDASNMGSSNTDASADNRTDKPTNDRTGNDSPELGK</sequence>
<reference evidence="2 4" key="1">
    <citation type="journal article" date="2017" name="Elife">
        <title>Extensive horizontal gene transfer in cheese-associated bacteria.</title>
        <authorList>
            <person name="Bonham K.S."/>
            <person name="Wolfe B.E."/>
            <person name="Dutton R.J."/>
        </authorList>
    </citation>
    <scope>NUCLEOTIDE SEQUENCE [LARGE SCALE GENOMIC DNA]</scope>
    <source>
        <strain evidence="2 4">962_8</strain>
    </source>
</reference>
<dbReference type="EMBL" id="FXZG01000031">
    <property type="protein sequence ID" value="SMY01272.1"/>
    <property type="molecule type" value="Genomic_DNA"/>
</dbReference>
<organism evidence="2 4">
    <name type="scientific">Brevibacterium aurantiacum</name>
    <dbReference type="NCBI Taxonomy" id="273384"/>
    <lineage>
        <taxon>Bacteria</taxon>
        <taxon>Bacillati</taxon>
        <taxon>Actinomycetota</taxon>
        <taxon>Actinomycetes</taxon>
        <taxon>Micrococcales</taxon>
        <taxon>Brevibacteriaceae</taxon>
        <taxon>Brevibacterium</taxon>
    </lineage>
</organism>
<dbReference type="AlphaFoldDB" id="A0A2A3YSX6"/>
<dbReference type="EMBL" id="NRGQ01000018">
    <property type="protein sequence ID" value="PCC42349.1"/>
    <property type="molecule type" value="Genomic_DNA"/>
</dbReference>
<feature type="region of interest" description="Disordered" evidence="1">
    <location>
        <begin position="287"/>
        <end position="325"/>
    </location>
</feature>
<gene>
    <name evidence="3" type="ORF">BAUR920_03395</name>
    <name evidence="2" type="ORF">CIK65_11420</name>
</gene>
<dbReference type="Proteomes" id="UP000234289">
    <property type="component" value="Unassembled WGS sequence"/>
</dbReference>
<evidence type="ECO:0000313" key="3">
    <source>
        <dbReference type="EMBL" id="SMY01272.1"/>
    </source>
</evidence>
<evidence type="ECO:0008006" key="6">
    <source>
        <dbReference type="Google" id="ProtNLM"/>
    </source>
</evidence>
<name>A0A2A3YSX6_BREAU</name>
<proteinExistence type="predicted"/>
<evidence type="ECO:0000313" key="5">
    <source>
        <dbReference type="Proteomes" id="UP000234289"/>
    </source>
</evidence>
<protein>
    <recommendedName>
        <fullName evidence="6">Di-and tripeptidase</fullName>
    </recommendedName>
</protein>
<feature type="compositionally biased region" description="Basic and acidic residues" evidence="1">
    <location>
        <begin position="304"/>
        <end position="325"/>
    </location>
</feature>
<dbReference type="RefSeq" id="WP_096178505.1">
    <property type="nucleotide sequence ID" value="NZ_FXZG01000031.1"/>
</dbReference>